<dbReference type="Pfam" id="PF01263">
    <property type="entry name" value="Aldose_epim"/>
    <property type="match status" value="1"/>
</dbReference>
<proteinExistence type="predicted"/>
<dbReference type="AlphaFoldDB" id="A0A239NAK1"/>
<dbReference type="Proteomes" id="UP000198282">
    <property type="component" value="Unassembled WGS sequence"/>
</dbReference>
<evidence type="ECO:0000313" key="2">
    <source>
        <dbReference type="Proteomes" id="UP000198282"/>
    </source>
</evidence>
<dbReference type="InterPro" id="IPR011013">
    <property type="entry name" value="Gal_mutarotase_sf_dom"/>
</dbReference>
<dbReference type="PANTHER" id="PTHR10091:SF0">
    <property type="entry name" value="GALACTOSE MUTAROTASE"/>
    <property type="match status" value="1"/>
</dbReference>
<dbReference type="InterPro" id="IPR008183">
    <property type="entry name" value="Aldose_1/G6P_1-epimerase"/>
</dbReference>
<dbReference type="CDD" id="cd09022">
    <property type="entry name" value="Aldose_epim_Ec_YihR"/>
    <property type="match status" value="1"/>
</dbReference>
<accession>A0A239NAK1</accession>
<dbReference type="GO" id="GO:0006006">
    <property type="term" value="P:glucose metabolic process"/>
    <property type="evidence" value="ECO:0007669"/>
    <property type="project" value="TreeGrafter"/>
</dbReference>
<dbReference type="GO" id="GO:0033499">
    <property type="term" value="P:galactose catabolic process via UDP-galactose, Leloir pathway"/>
    <property type="evidence" value="ECO:0007669"/>
    <property type="project" value="TreeGrafter"/>
</dbReference>
<evidence type="ECO:0000313" key="1">
    <source>
        <dbReference type="EMBL" id="SNT51925.1"/>
    </source>
</evidence>
<dbReference type="InterPro" id="IPR014718">
    <property type="entry name" value="GH-type_carb-bd"/>
</dbReference>
<dbReference type="GO" id="GO:0030246">
    <property type="term" value="F:carbohydrate binding"/>
    <property type="evidence" value="ECO:0007669"/>
    <property type="project" value="InterPro"/>
</dbReference>
<keyword evidence="2" id="KW-1185">Reference proteome</keyword>
<reference evidence="1 2" key="1">
    <citation type="submission" date="2017-06" db="EMBL/GenBank/DDBJ databases">
        <authorList>
            <person name="Kim H.J."/>
            <person name="Triplett B.A."/>
        </authorList>
    </citation>
    <scope>NUCLEOTIDE SEQUENCE [LARGE SCALE GENOMIC DNA]</scope>
    <source>
        <strain evidence="1 2">CGMCC 4.2132</strain>
    </source>
</reference>
<gene>
    <name evidence="1" type="ORF">SAMN05216276_105417</name>
</gene>
<sequence length="330" mass="35741">MSTARPEDGDHRCSQVFNDPMKNIAPTGAQHTIAADGFQAILTELGAGLRSLTVNGRPLVVDYPEDLSPVGGAGLPLLPWPNRIEDGRYTFDGEDRQLALTEPKTGNAIHGFSRSHSWQVLSHDAASIRLGLRLFPQTGYPHILDLSILYTLSGSGLEVEVAAENVGDTVAPYGFGAHPYLTLGTLDDAVLELPAAQWLAVNDRKIPTGRRDVEGTEYDFRTARPIGELELDTAFTGLERGADGLLRVSLRTADGTRGVELWAGDGIDWLQLYTGDTLPDGYRRRGLAVEPMSCPPNAFRTGEDVIRLAPGDRVAHRWGIGPIPSAEEII</sequence>
<name>A0A239NAK1_9ACTN</name>
<dbReference type="PANTHER" id="PTHR10091">
    <property type="entry name" value="ALDOSE-1-EPIMERASE"/>
    <property type="match status" value="1"/>
</dbReference>
<dbReference type="GO" id="GO:0004034">
    <property type="term" value="F:aldose 1-epimerase activity"/>
    <property type="evidence" value="ECO:0007669"/>
    <property type="project" value="TreeGrafter"/>
</dbReference>
<organism evidence="1 2">
    <name type="scientific">Streptosporangium subroseum</name>
    <dbReference type="NCBI Taxonomy" id="106412"/>
    <lineage>
        <taxon>Bacteria</taxon>
        <taxon>Bacillati</taxon>
        <taxon>Actinomycetota</taxon>
        <taxon>Actinomycetes</taxon>
        <taxon>Streptosporangiales</taxon>
        <taxon>Streptosporangiaceae</taxon>
        <taxon>Streptosporangium</taxon>
    </lineage>
</organism>
<dbReference type="InterPro" id="IPR037480">
    <property type="entry name" value="YihR-like"/>
</dbReference>
<dbReference type="SUPFAM" id="SSF74650">
    <property type="entry name" value="Galactose mutarotase-like"/>
    <property type="match status" value="1"/>
</dbReference>
<dbReference type="EMBL" id="FZOD01000054">
    <property type="protein sequence ID" value="SNT51925.1"/>
    <property type="molecule type" value="Genomic_DNA"/>
</dbReference>
<protein>
    <submittedName>
        <fullName evidence="1">Aldose 1-epimerase</fullName>
    </submittedName>
</protein>
<dbReference type="Gene3D" id="2.70.98.10">
    <property type="match status" value="1"/>
</dbReference>